<sequence>MLRKIRLSYFGLILGSILTVIGIIGYAQGNATVNLAGFFYGLPLLLGGLALKASEIKPIPFSQPTSPEILQLRQQQATVTQTKLRNDVTRYRYGQEVHLDEALEKLGLSPTDEERPTLVGIRETAVDSAYCLTLEFESPLLPLEKWLAKQEKIERYFGPGIRAEIKQVDEEKIDLALITIPNA</sequence>
<keyword evidence="1" id="KW-0812">Transmembrane</keyword>
<evidence type="ECO:0000313" key="3">
    <source>
        <dbReference type="Proteomes" id="UP000030321"/>
    </source>
</evidence>
<protein>
    <submittedName>
        <fullName evidence="2">Cyanobacterial protein slr0575</fullName>
    </submittedName>
</protein>
<comment type="caution">
    <text evidence="2">The sequence shown here is derived from an EMBL/GenBank/DDBJ whole genome shotgun (WGS) entry which is preliminary data.</text>
</comment>
<evidence type="ECO:0000256" key="1">
    <source>
        <dbReference type="SAM" id="Phobius"/>
    </source>
</evidence>
<dbReference type="PANTHER" id="PTHR35551">
    <property type="match status" value="1"/>
</dbReference>
<dbReference type="Pfam" id="PF11016">
    <property type="entry name" value="DUF2854"/>
    <property type="match status" value="1"/>
</dbReference>
<keyword evidence="1" id="KW-0472">Membrane</keyword>
<gene>
    <name evidence="2" type="ORF">N44_00445</name>
</gene>
<dbReference type="InterPro" id="IPR021275">
    <property type="entry name" value="DUF2854"/>
</dbReference>
<feature type="transmembrane region" description="Helical" evidence="1">
    <location>
        <begin position="7"/>
        <end position="27"/>
    </location>
</feature>
<dbReference type="PANTHER" id="PTHR35551:SF1">
    <property type="entry name" value="ACCLIMATION OF PHOTOSYNTHESIS TO ENVIRONMENT"/>
    <property type="match status" value="1"/>
</dbReference>
<proteinExistence type="predicted"/>
<name>A0A0A1VQR4_MICAE</name>
<reference evidence="3" key="1">
    <citation type="journal article" date="2015" name="Genome">
        <title>Whole Genome Sequence of the Non-Microcystin-Producing Microcystis aeruginosa Strain NIES-44.</title>
        <authorList>
            <person name="Okano K."/>
            <person name="Miyata N."/>
            <person name="Ozaki Y."/>
        </authorList>
    </citation>
    <scope>NUCLEOTIDE SEQUENCE [LARGE SCALE GENOMIC DNA]</scope>
    <source>
        <strain evidence="3">NIES-44</strain>
    </source>
</reference>
<dbReference type="Proteomes" id="UP000030321">
    <property type="component" value="Unassembled WGS sequence"/>
</dbReference>
<dbReference type="AlphaFoldDB" id="A0A0A1VQR4"/>
<keyword evidence="1" id="KW-1133">Transmembrane helix</keyword>
<organism evidence="2 3">
    <name type="scientific">Microcystis aeruginosa NIES-44</name>
    <dbReference type="NCBI Taxonomy" id="449439"/>
    <lineage>
        <taxon>Bacteria</taxon>
        <taxon>Bacillati</taxon>
        <taxon>Cyanobacteriota</taxon>
        <taxon>Cyanophyceae</taxon>
        <taxon>Oscillatoriophycideae</taxon>
        <taxon>Chroococcales</taxon>
        <taxon>Microcystaceae</taxon>
        <taxon>Microcystis</taxon>
    </lineage>
</organism>
<dbReference type="RefSeq" id="WP_045357840.1">
    <property type="nucleotide sequence ID" value="NZ_BBPA01000019.1"/>
</dbReference>
<dbReference type="EMBL" id="BBPA01000019">
    <property type="protein sequence ID" value="GAL92157.1"/>
    <property type="molecule type" value="Genomic_DNA"/>
</dbReference>
<accession>A0A0A1VQR4</accession>
<evidence type="ECO:0000313" key="2">
    <source>
        <dbReference type="EMBL" id="GAL92157.1"/>
    </source>
</evidence>